<dbReference type="AlphaFoldDB" id="A0A0A0M5N3"/>
<organism evidence="3 4">
    <name type="scientific">Lysobacter defluvii IMMIB APB-9 = DSM 18482</name>
    <dbReference type="NCBI Taxonomy" id="1385515"/>
    <lineage>
        <taxon>Bacteria</taxon>
        <taxon>Pseudomonadati</taxon>
        <taxon>Pseudomonadota</taxon>
        <taxon>Gammaproteobacteria</taxon>
        <taxon>Lysobacterales</taxon>
        <taxon>Lysobacteraceae</taxon>
        <taxon>Novilysobacter</taxon>
    </lineage>
</organism>
<name>A0A0A0M5N3_9GAMM</name>
<dbReference type="STRING" id="1385515.GCA_000423325_01350"/>
<feature type="transmembrane region" description="Helical" evidence="2">
    <location>
        <begin position="35"/>
        <end position="57"/>
    </location>
</feature>
<keyword evidence="2" id="KW-1133">Transmembrane helix</keyword>
<dbReference type="EMBL" id="AVBH01000361">
    <property type="protein sequence ID" value="KGO97509.1"/>
    <property type="molecule type" value="Genomic_DNA"/>
</dbReference>
<dbReference type="Proteomes" id="UP000030003">
    <property type="component" value="Unassembled WGS sequence"/>
</dbReference>
<keyword evidence="2" id="KW-0472">Membrane</keyword>
<feature type="non-terminal residue" evidence="3">
    <location>
        <position position="1"/>
    </location>
</feature>
<protein>
    <submittedName>
        <fullName evidence="3">Membrane protein</fullName>
    </submittedName>
</protein>
<evidence type="ECO:0000256" key="2">
    <source>
        <dbReference type="SAM" id="Phobius"/>
    </source>
</evidence>
<sequence>ARAAVAGGVALVGGVTAWLFMMAALVMLLRASGLSWWLAMLLPGLVSLVIAGIGFWMSMRYFEHTRLQATRRQLARIGIGELSDFVSDPDSARSAREDTQAPPPGDAPGEPARDSRGVEVTPP</sequence>
<keyword evidence="2" id="KW-0812">Transmembrane</keyword>
<evidence type="ECO:0000313" key="3">
    <source>
        <dbReference type="EMBL" id="KGO97509.1"/>
    </source>
</evidence>
<keyword evidence="4" id="KW-1185">Reference proteome</keyword>
<comment type="caution">
    <text evidence="3">The sequence shown here is derived from an EMBL/GenBank/DDBJ whole genome shotgun (WGS) entry which is preliminary data.</text>
</comment>
<feature type="transmembrane region" description="Helical" evidence="2">
    <location>
        <begin position="7"/>
        <end position="29"/>
    </location>
</feature>
<feature type="compositionally biased region" description="Basic and acidic residues" evidence="1">
    <location>
        <begin position="90"/>
        <end position="99"/>
    </location>
</feature>
<accession>A0A0A0M5N3</accession>
<evidence type="ECO:0000256" key="1">
    <source>
        <dbReference type="SAM" id="MobiDB-lite"/>
    </source>
</evidence>
<feature type="region of interest" description="Disordered" evidence="1">
    <location>
        <begin position="84"/>
        <end position="123"/>
    </location>
</feature>
<gene>
    <name evidence="3" type="ORF">N791_10700</name>
</gene>
<proteinExistence type="predicted"/>
<evidence type="ECO:0000313" key="4">
    <source>
        <dbReference type="Proteomes" id="UP000030003"/>
    </source>
</evidence>
<reference evidence="3 4" key="1">
    <citation type="submission" date="2013-08" db="EMBL/GenBank/DDBJ databases">
        <title>Genomic analysis of Lysobacter defluvii.</title>
        <authorList>
            <person name="Wang Q."/>
            <person name="Wang G."/>
        </authorList>
    </citation>
    <scope>NUCLEOTIDE SEQUENCE [LARGE SCALE GENOMIC DNA]</scope>
    <source>
        <strain evidence="3 4">IMMIB APB-9</strain>
    </source>
</reference>